<dbReference type="RefSeq" id="WP_176141592.1">
    <property type="nucleotide sequence ID" value="NZ_FUYP01000014.1"/>
</dbReference>
<protein>
    <submittedName>
        <fullName evidence="2">Uncharacterized protein</fullName>
    </submittedName>
</protein>
<dbReference type="EMBL" id="FUYP01000014">
    <property type="protein sequence ID" value="SKB70621.1"/>
    <property type="molecule type" value="Genomic_DNA"/>
</dbReference>
<keyword evidence="1" id="KW-0472">Membrane</keyword>
<keyword evidence="1" id="KW-1133">Transmembrane helix</keyword>
<organism evidence="2 3">
    <name type="scientific">Sphingopyxis flava</name>
    <dbReference type="NCBI Taxonomy" id="1507287"/>
    <lineage>
        <taxon>Bacteria</taxon>
        <taxon>Pseudomonadati</taxon>
        <taxon>Pseudomonadota</taxon>
        <taxon>Alphaproteobacteria</taxon>
        <taxon>Sphingomonadales</taxon>
        <taxon>Sphingomonadaceae</taxon>
        <taxon>Sphingopyxis</taxon>
    </lineage>
</organism>
<keyword evidence="3" id="KW-1185">Reference proteome</keyword>
<evidence type="ECO:0000256" key="1">
    <source>
        <dbReference type="SAM" id="Phobius"/>
    </source>
</evidence>
<gene>
    <name evidence="2" type="ORF">SAMN06295937_101464</name>
</gene>
<feature type="transmembrane region" description="Helical" evidence="1">
    <location>
        <begin position="20"/>
        <end position="41"/>
    </location>
</feature>
<dbReference type="AlphaFoldDB" id="A0A1T5DGC6"/>
<keyword evidence="1" id="KW-0812">Transmembrane</keyword>
<proteinExistence type="predicted"/>
<evidence type="ECO:0000313" key="3">
    <source>
        <dbReference type="Proteomes" id="UP000190044"/>
    </source>
</evidence>
<name>A0A1T5DGC6_9SPHN</name>
<dbReference type="Proteomes" id="UP000190044">
    <property type="component" value="Unassembled WGS sequence"/>
</dbReference>
<reference evidence="3" key="1">
    <citation type="submission" date="2017-02" db="EMBL/GenBank/DDBJ databases">
        <authorList>
            <person name="Varghese N."/>
            <person name="Submissions S."/>
        </authorList>
    </citation>
    <scope>NUCLEOTIDE SEQUENCE [LARGE SCALE GENOMIC DNA]</scope>
    <source>
        <strain evidence="3">R11H</strain>
    </source>
</reference>
<accession>A0A1T5DGC6</accession>
<evidence type="ECO:0000313" key="2">
    <source>
        <dbReference type="EMBL" id="SKB70621.1"/>
    </source>
</evidence>
<sequence>MLPGLLALIQAIDWFGPKEYAYSLAIPATILGAYALLAWAASWTTRERRALAA</sequence>